<dbReference type="KEGG" id="nam:NAMH_0053"/>
<dbReference type="SUPFAM" id="SSF52833">
    <property type="entry name" value="Thioredoxin-like"/>
    <property type="match status" value="1"/>
</dbReference>
<dbReference type="STRING" id="598659.NAMH_0053"/>
<dbReference type="Proteomes" id="UP000000448">
    <property type="component" value="Chromosome"/>
</dbReference>
<reference evidence="2 3" key="1">
    <citation type="journal article" date="2009" name="PLoS Genet.">
        <title>Adaptations to submarine hydrothermal environments exemplified by the genome of Nautilia profundicola.</title>
        <authorList>
            <person name="Campbell B.J."/>
            <person name="Smith J.L."/>
            <person name="Hanson T.E."/>
            <person name="Klotz M.G."/>
            <person name="Stein L.Y."/>
            <person name="Lee C.K."/>
            <person name="Wu D."/>
            <person name="Robinson J.M."/>
            <person name="Khouri H.M."/>
            <person name="Eisen J.A."/>
            <person name="Cary S.C."/>
        </authorList>
    </citation>
    <scope>NUCLEOTIDE SEQUENCE [LARGE SCALE GENOMIC DNA]</scope>
    <source>
        <strain evidence="3">ATCC BAA-1463 / DSM 18972 / AmH</strain>
    </source>
</reference>
<dbReference type="HOGENOM" id="CLU_099735_0_0_7"/>
<sequence length="244" mass="27628">MKKLLLGLGIAVSLFASDKLLSQKELNNVLKSSIIYPKLSQDIKKGIVKVRGVEKDGFYIINIKTPRGSGNIYITKDKKYTILGNVLNNKNGTPLTANFPVNKKIVQNGVIFTFGKGDKEIYLVTDPECPYCRMMEVKTKANLEKNYKVHVILFPLSFHKNAKAMSYYILAGKTDAEKAKRFREVLGGSNEWKNYHPTKEEKVKFDKILNNSKKAVEELGARGTPTVYDKDFNKINWTTLGEKK</sequence>
<dbReference type="eggNOG" id="COG1651">
    <property type="taxonomic scope" value="Bacteria"/>
</dbReference>
<gene>
    <name evidence="2" type="ordered locus">NAMH_0053</name>
</gene>
<name>B9L787_NAUPA</name>
<organism evidence="2 3">
    <name type="scientific">Nautilia profundicola (strain ATCC BAA-1463 / DSM 18972 / AmH)</name>
    <dbReference type="NCBI Taxonomy" id="598659"/>
    <lineage>
        <taxon>Bacteria</taxon>
        <taxon>Pseudomonadati</taxon>
        <taxon>Campylobacterota</taxon>
        <taxon>Epsilonproteobacteria</taxon>
        <taxon>Nautiliales</taxon>
        <taxon>Nautiliaceae</taxon>
        <taxon>Nautilia</taxon>
    </lineage>
</organism>
<evidence type="ECO:0000313" key="3">
    <source>
        <dbReference type="Proteomes" id="UP000000448"/>
    </source>
</evidence>
<dbReference type="EMBL" id="CP001279">
    <property type="protein sequence ID" value="ACM93487.1"/>
    <property type="molecule type" value="Genomic_DNA"/>
</dbReference>
<protein>
    <submittedName>
        <fullName evidence="2">Thiol:disulfide interchange protein</fullName>
    </submittedName>
</protein>
<dbReference type="PANTHER" id="PTHR35272:SF3">
    <property type="entry name" value="THIOL:DISULFIDE INTERCHANGE PROTEIN DSBC"/>
    <property type="match status" value="1"/>
</dbReference>
<feature type="domain" description="Thioredoxin-like fold" evidence="1">
    <location>
        <begin position="116"/>
        <end position="228"/>
    </location>
</feature>
<dbReference type="InterPro" id="IPR036249">
    <property type="entry name" value="Thioredoxin-like_sf"/>
</dbReference>
<evidence type="ECO:0000259" key="1">
    <source>
        <dbReference type="Pfam" id="PF13098"/>
    </source>
</evidence>
<dbReference type="Gene3D" id="3.40.30.10">
    <property type="entry name" value="Glutaredoxin"/>
    <property type="match status" value="1"/>
</dbReference>
<proteinExistence type="predicted"/>
<dbReference type="Pfam" id="PF13098">
    <property type="entry name" value="Thioredoxin_2"/>
    <property type="match status" value="1"/>
</dbReference>
<keyword evidence="3" id="KW-1185">Reference proteome</keyword>
<dbReference type="InterPro" id="IPR051470">
    <property type="entry name" value="Thiol:disulfide_interchange"/>
</dbReference>
<dbReference type="PANTHER" id="PTHR35272">
    <property type="entry name" value="THIOL:DISULFIDE INTERCHANGE PROTEIN DSBC-RELATED"/>
    <property type="match status" value="1"/>
</dbReference>
<evidence type="ECO:0000313" key="2">
    <source>
        <dbReference type="EMBL" id="ACM93487.1"/>
    </source>
</evidence>
<accession>B9L787</accession>
<dbReference type="AlphaFoldDB" id="B9L787"/>
<dbReference type="InterPro" id="IPR012336">
    <property type="entry name" value="Thioredoxin-like_fold"/>
</dbReference>
<dbReference type="RefSeq" id="WP_015902539.1">
    <property type="nucleotide sequence ID" value="NC_012115.1"/>
</dbReference>
<dbReference type="OrthoDB" id="9800545at2"/>